<dbReference type="AlphaFoldDB" id="Q8E4U5"/>
<evidence type="ECO:0000313" key="2">
    <source>
        <dbReference type="EMBL" id="CAD46958.1"/>
    </source>
</evidence>
<accession>Q8E4U5</accession>
<dbReference type="InterPro" id="IPR011434">
    <property type="entry name" value="Ltp-like_HTH"/>
</dbReference>
<feature type="domain" description="Putative host cell surface-exposed lipoprotein Ltp-like HTH region" evidence="1">
    <location>
        <begin position="170"/>
        <end position="217"/>
    </location>
</feature>
<dbReference type="EMBL" id="AL766850">
    <property type="protein sequence ID" value="CAD46958.1"/>
    <property type="molecule type" value="Genomic_DNA"/>
</dbReference>
<dbReference type="HOGENOM" id="CLU_071537_1_0_9"/>
<protein>
    <recommendedName>
        <fullName evidence="1">Putative host cell surface-exposed lipoprotein Ltp-like HTH region domain-containing protein</fullName>
    </recommendedName>
</protein>
<dbReference type="Pfam" id="PF07553">
    <property type="entry name" value="Lipoprotein_Ltp"/>
    <property type="match status" value="3"/>
</dbReference>
<gene>
    <name evidence="2" type="ordered locus">gbs1299</name>
</gene>
<reference evidence="2" key="1">
    <citation type="journal article" date="2002" name="Mol. Microbiol.">
        <title>Genome sequence of Streptococcus agalactiae, a pathogen causing invasive neonatal disease.</title>
        <authorList>
            <person name="Glaser P."/>
            <person name="Rusniok C."/>
            <person name="Buchrieser C."/>
            <person name="Chevalier F."/>
            <person name="Frangeul L."/>
            <person name="Msadek T."/>
            <person name="Zouine M."/>
            <person name="Couve E."/>
            <person name="Lalioui L."/>
            <person name="Poyart C."/>
            <person name="Trieu-Cuot P."/>
            <person name="Kunst F."/>
        </authorList>
    </citation>
    <scope>NUCLEOTIDE SEQUENCE [LARGE SCALE GENOMIC DNA]</scope>
    <source>
        <strain evidence="2">NEM316</strain>
    </source>
</reference>
<dbReference type="InterPro" id="IPR036388">
    <property type="entry name" value="WH-like_DNA-bd_sf"/>
</dbReference>
<sequence length="218" mass="25103">MSKHQSRCKPDSPKKLMELNMTKKIFLFICATLLVGIALYTPTTSIFNHNNVYAATKKAKIKFNKTQKKIVKKAREYAKSGHMSKDSIIEKLKKDSKKYRQEDINFVINNLKVDYKKNALISAKIYSKTMNLSKQSIFEQLYSESPDKATHSDKFTKEESQYAIDHLKVDFKENALETAKSYQSSSSLSKEEIYKQLTSTLGDKFTNDEAQYAVDHLK</sequence>
<proteinExistence type="predicted"/>
<organism evidence="2">
    <name type="scientific">Streptococcus agalactiae serotype III (strain NEM316)</name>
    <dbReference type="NCBI Taxonomy" id="211110"/>
    <lineage>
        <taxon>Bacteria</taxon>
        <taxon>Bacillati</taxon>
        <taxon>Bacillota</taxon>
        <taxon>Bacilli</taxon>
        <taxon>Lactobacillales</taxon>
        <taxon>Streptococcaceae</taxon>
        <taxon>Streptococcus</taxon>
    </lineage>
</organism>
<dbReference type="Proteomes" id="UP000000823">
    <property type="component" value="Chromosome"/>
</dbReference>
<feature type="domain" description="Putative host cell surface-exposed lipoprotein Ltp-like HTH region" evidence="1">
    <location>
        <begin position="66"/>
        <end position="111"/>
    </location>
</feature>
<evidence type="ECO:0000259" key="1">
    <source>
        <dbReference type="Pfam" id="PF07553"/>
    </source>
</evidence>
<dbReference type="eggNOG" id="COG3064">
    <property type="taxonomic scope" value="Bacteria"/>
</dbReference>
<name>Q8E4U5_STRA3</name>
<dbReference type="KEGG" id="san:gbs1299"/>
<feature type="domain" description="Putative host cell surface-exposed lipoprotein Ltp-like HTH region" evidence="1">
    <location>
        <begin position="114"/>
        <end position="167"/>
    </location>
</feature>
<dbReference type="Gene3D" id="1.10.10.10">
    <property type="entry name" value="Winged helix-like DNA-binding domain superfamily/Winged helix DNA-binding domain"/>
    <property type="match status" value="3"/>
</dbReference>